<dbReference type="GeneID" id="26793900"/>
<sequence>MTKQKESISLRGVSLTGKSYMMSEKGFYLQGFNTTLNHLTTAHLKNYLNYGRDLVSRYEHLDPRLIQFKLIHEEQNLSTVTEVHSVRTGAIVAGKLYVTVQILNEDDVKINYNYRFRTSSEDFFNRQPNLNPSISGANSETMRLKALGQSVSKGKGDKGRFSNHKYVRIRNKNESKRRKYKEY</sequence>
<dbReference type="Proteomes" id="UP000030922">
    <property type="component" value="Segment"/>
</dbReference>
<evidence type="ECO:0000313" key="1">
    <source>
        <dbReference type="EMBL" id="AIZ94738.1"/>
    </source>
</evidence>
<dbReference type="EMBL" id="KP054477">
    <property type="protein sequence ID" value="AIZ94738.1"/>
    <property type="molecule type" value="Genomic_DNA"/>
</dbReference>
<name>A0A0A7NQW9_9CAUD</name>
<reference evidence="1 2" key="2">
    <citation type="journal article" date="2015" name="Biotechnol. Biofuels">
        <title>Bacteriophage application restores ethanol fermentation characteristics disrupted by Lactobacillus fermentum.</title>
        <authorList>
            <person name="Liu M."/>
            <person name="Bischoff K.M."/>
            <person name="Gill J.J."/>
            <person name="Mire-Criscione M.D."/>
            <person name="Berry J.D."/>
            <person name="Young R."/>
            <person name="Summer E.J."/>
        </authorList>
    </citation>
    <scope>NUCLEOTIDE SEQUENCE [LARGE SCALE GENOMIC DNA]</scope>
</reference>
<reference evidence="2" key="1">
    <citation type="submission" date="2014-10" db="EMBL/GenBank/DDBJ databases">
        <title>Characterization of Lactobacillus fermentum phage vB_S_LfeInf.</title>
        <authorList>
            <person name="Liu M."/>
            <person name="Gill J.J."/>
            <person name="Berry J."/>
            <person name="Young R.III."/>
            <person name="Summer E.J."/>
        </authorList>
    </citation>
    <scope>NUCLEOTIDE SEQUENCE [LARGE SCALE GENOMIC DNA]</scope>
</reference>
<gene>
    <name evidence="1" type="ORF">LfeInf_112</name>
</gene>
<evidence type="ECO:0000313" key="2">
    <source>
        <dbReference type="Proteomes" id="UP000030922"/>
    </source>
</evidence>
<accession>A0A0A7NQW9</accession>
<dbReference type="KEGG" id="vg:26793900"/>
<keyword evidence="2" id="KW-1185">Reference proteome</keyword>
<protein>
    <submittedName>
        <fullName evidence="1">Uncharacterized protein</fullName>
    </submittedName>
</protein>
<dbReference type="RefSeq" id="YP_009222350.1">
    <property type="nucleotide sequence ID" value="NC_029058.1"/>
</dbReference>
<organism evidence="1 2">
    <name type="scientific">Lactobacillus phage LfeInf</name>
    <dbReference type="NCBI Taxonomy" id="1567484"/>
    <lineage>
        <taxon>Viruses</taxon>
        <taxon>Duplodnaviria</taxon>
        <taxon>Heunggongvirae</taxon>
        <taxon>Uroviricota</taxon>
        <taxon>Caudoviricetes</taxon>
        <taxon>Herelleviridae</taxon>
        <taxon>Hopescreekvirus</taxon>
        <taxon>Hopescreekvirus LfeInf</taxon>
    </lineage>
</organism>
<proteinExistence type="predicted"/>